<protein>
    <submittedName>
        <fullName evidence="1">Uncharacterized protein</fullName>
    </submittedName>
</protein>
<organism evidence="1">
    <name type="scientific">bioreactor metagenome</name>
    <dbReference type="NCBI Taxonomy" id="1076179"/>
    <lineage>
        <taxon>unclassified sequences</taxon>
        <taxon>metagenomes</taxon>
        <taxon>ecological metagenomes</taxon>
    </lineage>
</organism>
<evidence type="ECO:0000313" key="1">
    <source>
        <dbReference type="EMBL" id="MPN50998.1"/>
    </source>
</evidence>
<reference evidence="1" key="1">
    <citation type="submission" date="2019-08" db="EMBL/GenBank/DDBJ databases">
        <authorList>
            <person name="Kucharzyk K."/>
            <person name="Murdoch R.W."/>
            <person name="Higgins S."/>
            <person name="Loffler F."/>
        </authorList>
    </citation>
    <scope>NUCLEOTIDE SEQUENCE</scope>
</reference>
<sequence>MVCTIHRAPVGVESCVTGIHGVESNRLAGARFAIFTVRAHTQTGVAVLVVIEDGHGSV</sequence>
<accession>A0A645II66</accession>
<proteinExistence type="predicted"/>
<dbReference type="EMBL" id="VSSQ01115670">
    <property type="protein sequence ID" value="MPN50998.1"/>
    <property type="molecule type" value="Genomic_DNA"/>
</dbReference>
<comment type="caution">
    <text evidence="1">The sequence shown here is derived from an EMBL/GenBank/DDBJ whole genome shotgun (WGS) entry which is preliminary data.</text>
</comment>
<dbReference type="AlphaFoldDB" id="A0A645II66"/>
<gene>
    <name evidence="1" type="ORF">SDC9_198639</name>
</gene>
<name>A0A645II66_9ZZZZ</name>